<dbReference type="AlphaFoldDB" id="A0A653VSU2"/>
<reference evidence="1 2" key="1">
    <citation type="submission" date="2019-10" db="EMBL/GenBank/DDBJ databases">
        <authorList>
            <person name="Karimi E."/>
        </authorList>
    </citation>
    <scope>NUCLEOTIDE SEQUENCE [LARGE SCALE GENOMIC DNA]</scope>
    <source>
        <strain evidence="1">Bacillus sp. 71</strain>
    </source>
</reference>
<gene>
    <name evidence="1" type="ORF">BACI71_20094</name>
</gene>
<protein>
    <submittedName>
        <fullName evidence="1">Transcriptional regulator, TetR</fullName>
    </submittedName>
</protein>
<evidence type="ECO:0000313" key="1">
    <source>
        <dbReference type="EMBL" id="VXC02993.1"/>
    </source>
</evidence>
<name>A0A653VSU2_BACMY</name>
<dbReference type="Proteomes" id="UP000437562">
    <property type="component" value="Unassembled WGS sequence"/>
</dbReference>
<sequence length="50" mass="5640">MIVTFFGATIIGIVKMYFMKGLPNPPEVVTEQLGVLLDGNFQMERGYFII</sequence>
<organism evidence="1 2">
    <name type="scientific">Bacillus mycoides</name>
    <dbReference type="NCBI Taxonomy" id="1405"/>
    <lineage>
        <taxon>Bacteria</taxon>
        <taxon>Bacillati</taxon>
        <taxon>Bacillota</taxon>
        <taxon>Bacilli</taxon>
        <taxon>Bacillales</taxon>
        <taxon>Bacillaceae</taxon>
        <taxon>Bacillus</taxon>
        <taxon>Bacillus cereus group</taxon>
    </lineage>
</organism>
<evidence type="ECO:0000313" key="2">
    <source>
        <dbReference type="Proteomes" id="UP000437562"/>
    </source>
</evidence>
<accession>A0A653VSU2</accession>
<proteinExistence type="predicted"/>
<dbReference type="EMBL" id="CABWMC010000012">
    <property type="protein sequence ID" value="VXC02993.1"/>
    <property type="molecule type" value="Genomic_DNA"/>
</dbReference>